<dbReference type="GO" id="GO:0000256">
    <property type="term" value="P:allantoin catabolic process"/>
    <property type="evidence" value="ECO:0007669"/>
    <property type="project" value="InterPro"/>
</dbReference>
<comment type="subunit">
    <text evidence="2">Homodimer.</text>
</comment>
<feature type="domain" description="Allantoicase" evidence="7">
    <location>
        <begin position="34"/>
        <end position="196"/>
    </location>
</feature>
<dbReference type="AlphaFoldDB" id="A0AAN6JJU5"/>
<evidence type="ECO:0000313" key="9">
    <source>
        <dbReference type="Proteomes" id="UP001176521"/>
    </source>
</evidence>
<keyword evidence="9" id="KW-1185">Reference proteome</keyword>
<dbReference type="Pfam" id="PF03561">
    <property type="entry name" value="Allantoicase"/>
    <property type="match status" value="2"/>
</dbReference>
<name>A0AAN6JJU5_9BASI</name>
<evidence type="ECO:0000256" key="6">
    <source>
        <dbReference type="SAM" id="MobiDB-lite"/>
    </source>
</evidence>
<dbReference type="PANTHER" id="PTHR12045:SF3">
    <property type="entry name" value="INACTIVE ALLANTOICASE-RELATED"/>
    <property type="match status" value="1"/>
</dbReference>
<feature type="region of interest" description="Disordered" evidence="6">
    <location>
        <begin position="200"/>
        <end position="225"/>
    </location>
</feature>
<dbReference type="Gene3D" id="2.60.120.480">
    <property type="entry name" value="Ureidoglycolate hydrolase"/>
    <property type="match status" value="1"/>
</dbReference>
<proteinExistence type="inferred from homology"/>
<dbReference type="SUPFAM" id="SSF51182">
    <property type="entry name" value="RmlC-like cupins"/>
    <property type="match status" value="1"/>
</dbReference>
<dbReference type="GO" id="GO:0006144">
    <property type="term" value="P:purine nucleobase metabolic process"/>
    <property type="evidence" value="ECO:0007669"/>
    <property type="project" value="UniProtKB-KW"/>
</dbReference>
<dbReference type="GO" id="GO:0004848">
    <property type="term" value="F:ureidoglycolate hydrolase activity"/>
    <property type="evidence" value="ECO:0007669"/>
    <property type="project" value="InterPro"/>
</dbReference>
<evidence type="ECO:0000259" key="7">
    <source>
        <dbReference type="Pfam" id="PF03561"/>
    </source>
</evidence>
<dbReference type="InterPro" id="IPR047233">
    <property type="entry name" value="UAH_cupin"/>
</dbReference>
<keyword evidence="3" id="KW-0659">Purine metabolism</keyword>
<feature type="domain" description="Allantoicase" evidence="7">
    <location>
        <begin position="240"/>
        <end position="395"/>
    </location>
</feature>
<evidence type="ECO:0000313" key="8">
    <source>
        <dbReference type="EMBL" id="KAK0528654.1"/>
    </source>
</evidence>
<gene>
    <name evidence="8" type="primary">DAL2</name>
    <name evidence="8" type="ORF">OC842_004490</name>
</gene>
<dbReference type="InterPro" id="IPR007247">
    <property type="entry name" value="Ureidogly_lyase"/>
</dbReference>
<dbReference type="CDD" id="cd20298">
    <property type="entry name" value="cupin_UAH"/>
    <property type="match status" value="1"/>
</dbReference>
<dbReference type="InterPro" id="IPR024060">
    <property type="entry name" value="Ureidoglycolate_lyase_dom_sf"/>
</dbReference>
<dbReference type="InterPro" id="IPR008979">
    <property type="entry name" value="Galactose-bd-like_sf"/>
</dbReference>
<dbReference type="InterPro" id="IPR005164">
    <property type="entry name" value="Allantoicase"/>
</dbReference>
<evidence type="ECO:0000256" key="4">
    <source>
        <dbReference type="ARBA" id="ARBA00023239"/>
    </source>
</evidence>
<dbReference type="HAMAP" id="MF_00813">
    <property type="entry name" value="Allantoicase"/>
    <property type="match status" value="1"/>
</dbReference>
<dbReference type="SUPFAM" id="SSF49785">
    <property type="entry name" value="Galactose-binding domain-like"/>
    <property type="match status" value="2"/>
</dbReference>
<dbReference type="PANTHER" id="PTHR12045">
    <property type="entry name" value="ALLANTOICASE"/>
    <property type="match status" value="1"/>
</dbReference>
<sequence>MTAADEIAFEPVSLGDAATQLYSRSAEVSSVALGGHVLSTSDEWFAPASDLLKVAPAVSCKGQFGPAGAKFDGWETRRHNPLPQRYDWVILRLGPAAGAHVLGFDVDTANFNGNEAPEVEIHALRVAPQEESAQTPADIAEDDARWTTLLPRTPCGPSQQHLFASTSRQPTQQAYTHIKLVMVPDGGIARFRVYGTIPPPPPFLGIGESQQQQQQQQQSPAGAEAEAHLNTLDLAHVLNGGRVIFTSDQHFGVGSNLILPGRGKDMGDGWETKRSRSPTHKDWVVIQLAQRAYLTSAEIDTIHFLGNFPDSVELHALDLSQSASTAAEDLAKLGNVDERVAGWRSILPASKVGPGKQHFFDLQPEDRAGPRAVTHVRVTMHPDGGIKRVRLVGRRADLVDAASATSLPTVPLPTPATSSSHARAGLYPIPASYPVTGKSVFDSELRALLSGGGGGSGRDPGRTSTGAGAGAGAGAALSGATGSDQSIKIRAEPITREAYAPYGSLIAAPASSDDSDSTASKTVNQGTASKFLSLSPFLSLYPSAPARAHFHIYRSAARFPLGGADQPAEFAVKVLERHRFTTQAFLPLTADVGTQHGYLVIVALPLPSSSSSSSSSDDGAAIPEKDERRPDLATLRAFWATSTQAISYHPGIWHHPIVSLGTRATDFACVVHESEDRPELDCDEVFYEDEGTGGLRVAVVL</sequence>
<dbReference type="GO" id="GO:0050385">
    <property type="term" value="F:ureidoglycolate lyase activity"/>
    <property type="evidence" value="ECO:0007669"/>
    <property type="project" value="UniProtKB-EC"/>
</dbReference>
<comment type="catalytic activity">
    <reaction evidence="5">
        <text>(S)-ureidoglycolate = urea + glyoxylate</text>
        <dbReference type="Rhea" id="RHEA:11304"/>
        <dbReference type="ChEBI" id="CHEBI:16199"/>
        <dbReference type="ChEBI" id="CHEBI:36655"/>
        <dbReference type="ChEBI" id="CHEBI:57296"/>
        <dbReference type="EC" id="4.3.2.3"/>
    </reaction>
</comment>
<organism evidence="8 9">
    <name type="scientific">Tilletia horrida</name>
    <dbReference type="NCBI Taxonomy" id="155126"/>
    <lineage>
        <taxon>Eukaryota</taxon>
        <taxon>Fungi</taxon>
        <taxon>Dikarya</taxon>
        <taxon>Basidiomycota</taxon>
        <taxon>Ustilaginomycotina</taxon>
        <taxon>Exobasidiomycetes</taxon>
        <taxon>Tilletiales</taxon>
        <taxon>Tilletiaceae</taxon>
        <taxon>Tilletia</taxon>
    </lineage>
</organism>
<feature type="region of interest" description="Disordered" evidence="6">
    <location>
        <begin position="451"/>
        <end position="482"/>
    </location>
</feature>
<dbReference type="Pfam" id="PF04115">
    <property type="entry name" value="Ureidogly_lyase"/>
    <property type="match status" value="1"/>
</dbReference>
<reference evidence="8" key="1">
    <citation type="journal article" date="2023" name="PhytoFront">
        <title>Draft Genome Resources of Seven Strains of Tilletia horrida, Causal Agent of Kernel Smut of Rice.</title>
        <authorList>
            <person name="Khanal S."/>
            <person name="Antony Babu S."/>
            <person name="Zhou X.G."/>
        </authorList>
    </citation>
    <scope>NUCLEOTIDE SEQUENCE</scope>
    <source>
        <strain evidence="8">TX3</strain>
    </source>
</reference>
<evidence type="ECO:0000256" key="2">
    <source>
        <dbReference type="ARBA" id="ARBA00011738"/>
    </source>
</evidence>
<dbReference type="GO" id="GO:0004037">
    <property type="term" value="F:allantoicase activity"/>
    <property type="evidence" value="ECO:0007669"/>
    <property type="project" value="InterPro"/>
</dbReference>
<comment type="similarity">
    <text evidence="1">Belongs to the allantoicase family.</text>
</comment>
<dbReference type="Proteomes" id="UP001176521">
    <property type="component" value="Unassembled WGS sequence"/>
</dbReference>
<evidence type="ECO:0000256" key="3">
    <source>
        <dbReference type="ARBA" id="ARBA00022631"/>
    </source>
</evidence>
<dbReference type="InterPro" id="IPR015908">
    <property type="entry name" value="Allantoicase_dom"/>
</dbReference>
<comment type="caution">
    <text evidence="8">The sequence shown here is derived from an EMBL/GenBank/DDBJ whole genome shotgun (WGS) entry which is preliminary data.</text>
</comment>
<keyword evidence="4" id="KW-0456">Lyase</keyword>
<evidence type="ECO:0000256" key="5">
    <source>
        <dbReference type="ARBA" id="ARBA00047684"/>
    </source>
</evidence>
<evidence type="ECO:0000256" key="1">
    <source>
        <dbReference type="ARBA" id="ARBA00009242"/>
    </source>
</evidence>
<dbReference type="EMBL" id="JAPDMQ010000267">
    <property type="protein sequence ID" value="KAK0528654.1"/>
    <property type="molecule type" value="Genomic_DNA"/>
</dbReference>
<protein>
    <submittedName>
        <fullName evidence="8">Allantoicase</fullName>
    </submittedName>
</protein>
<accession>A0AAN6JJU5</accession>
<dbReference type="Gene3D" id="2.60.120.260">
    <property type="entry name" value="Galactose-binding domain-like"/>
    <property type="match status" value="2"/>
</dbReference>
<dbReference type="InterPro" id="IPR011051">
    <property type="entry name" value="RmlC_Cupin_sf"/>
</dbReference>